<dbReference type="InterPro" id="IPR036179">
    <property type="entry name" value="Ig-like_dom_sf"/>
</dbReference>
<evidence type="ECO:0000256" key="4">
    <source>
        <dbReference type="ARBA" id="ARBA00022723"/>
    </source>
</evidence>
<dbReference type="OrthoDB" id="547680at2759"/>
<dbReference type="GO" id="GO:0005509">
    <property type="term" value="F:calcium ion binding"/>
    <property type="evidence" value="ECO:0007669"/>
    <property type="project" value="InterPro"/>
</dbReference>
<dbReference type="Proteomes" id="UP000594262">
    <property type="component" value="Unplaced"/>
</dbReference>
<accession>A0A7M5X0Z3</accession>
<dbReference type="Gene3D" id="2.80.10.50">
    <property type="match status" value="2"/>
</dbReference>
<keyword evidence="6" id="KW-0677">Repeat</keyword>
<evidence type="ECO:0000259" key="13">
    <source>
        <dbReference type="PROSITE" id="PS50835"/>
    </source>
</evidence>
<dbReference type="SMART" id="SM00409">
    <property type="entry name" value="IG"/>
    <property type="match status" value="1"/>
</dbReference>
<protein>
    <recommendedName>
        <fullName evidence="17">Hemicentin-1</fullName>
    </recommendedName>
</protein>
<evidence type="ECO:0000256" key="8">
    <source>
        <dbReference type="ARBA" id="ARBA00023157"/>
    </source>
</evidence>
<dbReference type="InterPro" id="IPR052065">
    <property type="entry name" value="Compl_asym_regulator"/>
</dbReference>
<keyword evidence="8" id="KW-1015">Disulfide bond</keyword>
<evidence type="ECO:0000313" key="15">
    <source>
        <dbReference type="EnsemblMetazoa" id="CLYHEMP015809.1"/>
    </source>
</evidence>
<dbReference type="InterPro" id="IPR000436">
    <property type="entry name" value="Sushi_SCR_CCP_dom"/>
</dbReference>
<dbReference type="Pfam" id="PF22633">
    <property type="entry name" value="F5_F8_type_C_2"/>
    <property type="match status" value="1"/>
</dbReference>
<dbReference type="PROSITE" id="PS01187">
    <property type="entry name" value="EGF_CA"/>
    <property type="match status" value="1"/>
</dbReference>
<dbReference type="InterPro" id="IPR007110">
    <property type="entry name" value="Ig-like_dom"/>
</dbReference>
<evidence type="ECO:0000256" key="10">
    <source>
        <dbReference type="PROSITE-ProRule" id="PRU00302"/>
    </source>
</evidence>
<dbReference type="Gene3D" id="2.60.40.10">
    <property type="entry name" value="Immunoglobulins"/>
    <property type="match status" value="1"/>
</dbReference>
<dbReference type="PANTHER" id="PTHR22906">
    <property type="entry name" value="PROPERDIN"/>
    <property type="match status" value="1"/>
</dbReference>
<dbReference type="SMART" id="SM01411">
    <property type="entry name" value="Ephrin_rec_like"/>
    <property type="match status" value="2"/>
</dbReference>
<dbReference type="Pfam" id="PF00652">
    <property type="entry name" value="Ricin_B_lectin"/>
    <property type="match status" value="1"/>
</dbReference>
<dbReference type="InterPro" id="IPR000742">
    <property type="entry name" value="EGF"/>
</dbReference>
<dbReference type="SUPFAM" id="SSF50370">
    <property type="entry name" value="Ricin B-like lectins"/>
    <property type="match status" value="1"/>
</dbReference>
<dbReference type="PROSITE" id="PS50825">
    <property type="entry name" value="HYR"/>
    <property type="match status" value="1"/>
</dbReference>
<evidence type="ECO:0000256" key="6">
    <source>
        <dbReference type="ARBA" id="ARBA00022737"/>
    </source>
</evidence>
<dbReference type="FunFam" id="2.10.25.10:FF:000014">
    <property type="entry name" value="Latent-transforming growth factor beta-binding protein 3"/>
    <property type="match status" value="1"/>
</dbReference>
<dbReference type="Pfam" id="PF07679">
    <property type="entry name" value="I-set"/>
    <property type="match status" value="1"/>
</dbReference>
<dbReference type="GO" id="GO:0005576">
    <property type="term" value="C:extracellular region"/>
    <property type="evidence" value="ECO:0007669"/>
    <property type="project" value="UniProtKB-SubCell"/>
</dbReference>
<dbReference type="SUPFAM" id="SSF57196">
    <property type="entry name" value="EGF/Laminin"/>
    <property type="match status" value="1"/>
</dbReference>
<dbReference type="InterPro" id="IPR000884">
    <property type="entry name" value="TSP1_rpt"/>
</dbReference>
<dbReference type="InterPro" id="IPR001881">
    <property type="entry name" value="EGF-like_Ca-bd_dom"/>
</dbReference>
<dbReference type="InterPro" id="IPR026823">
    <property type="entry name" value="cEGF"/>
</dbReference>
<dbReference type="PROSITE" id="PS00010">
    <property type="entry name" value="ASX_HYDROXYL"/>
    <property type="match status" value="1"/>
</dbReference>
<dbReference type="Gene3D" id="2.20.100.10">
    <property type="entry name" value="Thrombospondin type-1 (TSP1) repeat"/>
    <property type="match status" value="5"/>
</dbReference>
<dbReference type="Pfam" id="PF00084">
    <property type="entry name" value="Sushi"/>
    <property type="match status" value="2"/>
</dbReference>
<feature type="chain" id="PRO_5029719945" description="Hemicentin-1" evidence="11">
    <location>
        <begin position="24"/>
        <end position="2563"/>
    </location>
</feature>
<evidence type="ECO:0000256" key="7">
    <source>
        <dbReference type="ARBA" id="ARBA00022837"/>
    </source>
</evidence>
<dbReference type="InterPro" id="IPR011641">
    <property type="entry name" value="Tyr-kin_ephrin_A/B_rcpt-like"/>
</dbReference>
<sequence>MRTIMKSAAIGILIAAVLSTATAQKGGWSGWSEWSSWGKGLCSGNQRIKTRTCTNPLPNSGSEYCDGENAKQEDGPVDGGLSDWTQWSTCEKPCGGSIVNRTRVCDNPPPSRGGSQCSGKTVETKMECVMSCPESKTDGSWSPWSDWTSCPKHCTKDGGSSIKRYRQCNMPPPMFGGKPCPGNSTDEIIGCFDVCPVDGGFNQWSSFTPCSKTCGNGLKSRYRLCNDPIPQGSTARNCTGAYNEVKHCRLATCEGAVNGNWGSWNQWSSCSQNVECFKGVRSRKRSCSNPAPNKGGDDCLGTADESEICPKTNCKDTRPTPPSTLPVHPGDYIHRECGGILTKKIGSTAPQALLNGLLSFGKNKFIKGYFAEQKEEKDSITKYCFEPWPPLTIKEAGDRVPSYYRAKELPNFKRPTDTSFPIPGFSIRVHNDGKNTLKGWDFGVSEVYEYVPGNKVKLHDVMFTYYSEGSHWGFLAKGNYELFKPYVFASQVFYNSSFDLFFMKGKSDAMALRGILNALGVPDDVGGYGGAQIKAIKNLGLWDMEFKPASIAYDFRHEFKAAFRMTATMNPGGVPIHFEIIYVHSGFDRKLAFGFQFDGESYGAVLDKMSGAGSAGKAVSDFLNKLGVQIEVGVAYCPSFFGSFKVYKTSSFSKQPLKEVFKSEITEGLTAAAQVSIPKDCGDSSFCTILKKLVGPDAKFRITGVVRSAYYKVAAGFYKIRIYKDYQLSKLELNCEVNTTSRKKTLGFTLEFKIPVKYGSIKIDGIPFSNDLKLGGKIKHKIGSTAVSGTLYMKGMWYHAFGLRWLNFGNINLGLTLDAKSPILVSGFELGATVDFGTDCFYAKDFANDGHCLRFAVYFGVGKPSYFYGKIAALTIGKIARMVGGGSGIPGPVASTGFPDGLEVSYNAEKDIDLRSSGGPFIRQGFRLKGTLDLFGYQIKAEIVYSEREILLDGELDPINLGGHVVMARNATHKHVGPKLTFHYKSAVPGAKIRLPYFKMYFEGYVKILGIEVGAYLNITMQQMEIYIYGKVWDLIYCEVYVAAAYDYMTITDAHFYIRVIVDLRGLTDAIEKARKAVDQAFKHAQQELRNAVDHVQQKKRECKEKLKIKCSNCYKLKCKQAEQNCKGFLDKAGKWIGGVINAAGRWVKNTVRKIGDGLAKVGRAVKSFFKGWRRRRSLMAQRDENFHIHVRNRRFISKFICEGIVGGGCRGVSHLCYGTCKAVDFIGQGLCHTLDIAVGVLKLAEKACGWINSAIQFLMQMFLIHGIRFELGLGQKFNGFMVGAGIDLTLFGNRMYFEFQFDLKNPLRSITNAKDGSLYRYKQGVRQLRTELTYNPYDRPNPFADFDLAGTFGIEALQTGTENRLGGCIAALTKGDNGALKLLACNEKDERQRWTYTLHGRLINLYSKKCVYFGKSIGSGLTQFDCEKGDKTRMEHECDVVTRTLKLRRNDLCLTMAQTSNIGPGSISHHGSMKCIHLNPSNRLVIRTGCGRKDTEFKINDKGHIIFVARNLCARPVNGRAVDGVKLELTHNMAHCHKFEFTTLGSIRHAQSRLCIQTPKMEMKPNDYTELVLGQRCEHKSGARSIHAPADQELTFTFMPQDTSLKMKECGGFYDTKIDQRFAVMNEELNSVCSKYAKDIAVNKIASQSSIKHNGFPSRAVDGNFNFQWEKGSCMHTNEERDPWWRVDLGKEYIVTDVTIINRGEHGDRFKDVQVHVGQHLDIKRNPVCHDRVRQAQDGEAIRLTCDPPIPGQFVGVQMYGKGILSMCEVVVASRLGAMADWCQIENGGCEHLCHNKCGRETSCSCLPGYSLAYDGKSCIDINECLSNNGGCRVDKQARCINYPGGFYCGCNRGYILADNSLTECVDLNECGSGNGGCEQMCNNTLGGYMCTCRKGFERKPNNPYGCQDINECLTNNGGCDHNCHDYQGGHYCSCKVGFRLREDSKSCEELYCPVLEAPYHGHVTPATCSKKYENIAVGSTCKFECSKGFELKTNVGAQTLSCRIDGTWDHGTPNCHPVKCPTLQRPINGGLVPARCHDDQRGYNEFGQRCVAYCRHGYRLRGAPTKYCQADKSWSNNNGALECVKIVEPPYINCPTDVQAVLPDNSNSMSLASKFRLPQTNVNSSSIVTYPDNVGPDYKFRFGKTLVSYVANHVTGETVSCSYFVDIKDKTPPTVQNCPTDINVQTTSKLSTIITWTEPKFTDNVGVRRIMRPQRKPGQAWYPGEEMTILYLATDVAGNQARCSFRVTVKTKYCPELTSTNPDHMITPYSPRQSYGVQCKAGKALFGNFNPMSNMVMCVGGRYRIEATFIDHSLPDCVSSYNLRQATDQCSEGYERKIFDDFWMGKTYFCAMCPSGTFWNNATRTCKQCIVGEYQDDHGMSTCETCPLGNSTSKTGSKSIKECYSKCAPGSYSSTGLDLANEKCSLCPKGTFSYLHGSTECTVCPGQSTTDKEGTALESECTESTKITGVLPGKKLSVRRNQEMRLACFFEGLPTPKAYWTKDGGDLPSNNRVEHLYDLDLNYNGISVIVSSMTTQDGGKYECNIVNSTGSDKQVVDVTVT</sequence>
<dbReference type="Pfam" id="PF12662">
    <property type="entry name" value="cEGF"/>
    <property type="match status" value="1"/>
</dbReference>
<dbReference type="InterPro" id="IPR049883">
    <property type="entry name" value="NOTCH1_EGF-like"/>
</dbReference>
<dbReference type="Pfam" id="PF00090">
    <property type="entry name" value="TSP_1"/>
    <property type="match status" value="4"/>
</dbReference>
<keyword evidence="10" id="KW-0768">Sushi</keyword>
<dbReference type="SMART" id="SM00408">
    <property type="entry name" value="IGc2"/>
    <property type="match status" value="1"/>
</dbReference>
<dbReference type="Pfam" id="PF02494">
    <property type="entry name" value="HYR"/>
    <property type="match status" value="1"/>
</dbReference>
<dbReference type="InterPro" id="IPR035992">
    <property type="entry name" value="Ricin_B-like_lectins"/>
</dbReference>
<dbReference type="SUPFAM" id="SSF82895">
    <property type="entry name" value="TSP-1 type 1 repeat"/>
    <property type="match status" value="4"/>
</dbReference>
<dbReference type="Gene3D" id="2.10.50.10">
    <property type="entry name" value="Tumor Necrosis Factor Receptor, subunit A, domain 2"/>
    <property type="match status" value="2"/>
</dbReference>
<comment type="subcellular location">
    <subcellularLocation>
        <location evidence="1">Secreted</location>
    </subcellularLocation>
</comment>
<dbReference type="InterPro" id="IPR013783">
    <property type="entry name" value="Ig-like_fold"/>
</dbReference>
<feature type="domain" description="Sushi" evidence="14">
    <location>
        <begin position="1952"/>
        <end position="2019"/>
    </location>
</feature>
<dbReference type="Gene3D" id="2.60.120.260">
    <property type="entry name" value="Galactose-binding domain-like"/>
    <property type="match status" value="1"/>
</dbReference>
<keyword evidence="5 11" id="KW-0732">Signal</keyword>
<comment type="caution">
    <text evidence="10">Lacks conserved residue(s) required for the propagation of feature annotation.</text>
</comment>
<dbReference type="PROSITE" id="PS50231">
    <property type="entry name" value="RICIN_B_LECTIN"/>
    <property type="match status" value="1"/>
</dbReference>
<dbReference type="Pfam" id="PF07645">
    <property type="entry name" value="EGF_CA"/>
    <property type="match status" value="1"/>
</dbReference>
<dbReference type="InterPro" id="IPR003598">
    <property type="entry name" value="Ig_sub2"/>
</dbReference>
<dbReference type="SUPFAM" id="SSF49785">
    <property type="entry name" value="Galactose-binding domain-like"/>
    <property type="match status" value="1"/>
</dbReference>
<dbReference type="CDD" id="cd00054">
    <property type="entry name" value="EGF_CA"/>
    <property type="match status" value="2"/>
</dbReference>
<dbReference type="PROSITE" id="PS50092">
    <property type="entry name" value="TSP1"/>
    <property type="match status" value="5"/>
</dbReference>
<dbReference type="SMART" id="SM00607">
    <property type="entry name" value="FTP"/>
    <property type="match status" value="1"/>
</dbReference>
<dbReference type="InterPro" id="IPR036383">
    <property type="entry name" value="TSP1_rpt_sf"/>
</dbReference>
<evidence type="ECO:0000313" key="16">
    <source>
        <dbReference type="Proteomes" id="UP000594262"/>
    </source>
</evidence>
<dbReference type="Pfam" id="PF07699">
    <property type="entry name" value="Ephrin_rec_like"/>
    <property type="match status" value="2"/>
</dbReference>
<keyword evidence="2" id="KW-0964">Secreted</keyword>
<reference evidence="15" key="1">
    <citation type="submission" date="2021-01" db="UniProtKB">
        <authorList>
            <consortium name="EnsemblMetazoa"/>
        </authorList>
    </citation>
    <scope>IDENTIFICATION</scope>
</reference>
<organism evidence="15 16">
    <name type="scientific">Clytia hemisphaerica</name>
    <dbReference type="NCBI Taxonomy" id="252671"/>
    <lineage>
        <taxon>Eukaryota</taxon>
        <taxon>Metazoa</taxon>
        <taxon>Cnidaria</taxon>
        <taxon>Hydrozoa</taxon>
        <taxon>Hydroidolina</taxon>
        <taxon>Leptothecata</taxon>
        <taxon>Obeliida</taxon>
        <taxon>Clytiidae</taxon>
        <taxon>Clytia</taxon>
    </lineage>
</organism>
<keyword evidence="16" id="KW-1185">Reference proteome</keyword>
<keyword evidence="3" id="KW-0245">EGF-like domain</keyword>
<dbReference type="PROSITE" id="PS50923">
    <property type="entry name" value="SUSHI"/>
    <property type="match status" value="2"/>
</dbReference>
<evidence type="ECO:0000256" key="11">
    <source>
        <dbReference type="SAM" id="SignalP"/>
    </source>
</evidence>
<evidence type="ECO:0000256" key="5">
    <source>
        <dbReference type="ARBA" id="ARBA00022729"/>
    </source>
</evidence>
<dbReference type="InterPro" id="IPR006585">
    <property type="entry name" value="FTP1"/>
</dbReference>
<dbReference type="InterPro" id="IPR000772">
    <property type="entry name" value="Ricin_B_lectin"/>
</dbReference>
<dbReference type="EnsemblMetazoa" id="CLYHEMT015809.1">
    <property type="protein sequence ID" value="CLYHEMP015809.1"/>
    <property type="gene ID" value="CLYHEMG015809"/>
</dbReference>
<evidence type="ECO:0000256" key="3">
    <source>
        <dbReference type="ARBA" id="ARBA00022536"/>
    </source>
</evidence>
<dbReference type="InterPro" id="IPR000152">
    <property type="entry name" value="EGF-type_Asp/Asn_hydroxyl_site"/>
</dbReference>
<evidence type="ECO:0008006" key="17">
    <source>
        <dbReference type="Google" id="ProtNLM"/>
    </source>
</evidence>
<dbReference type="FunFam" id="2.10.50.10:FF:000018">
    <property type="entry name" value="Sushi, von Willebrand factor type A, EGF and pentraxin domain-containing 1"/>
    <property type="match status" value="1"/>
</dbReference>
<name>A0A7M5X0Z3_9CNID</name>
<dbReference type="SMART" id="SM00181">
    <property type="entry name" value="EGF"/>
    <property type="match status" value="4"/>
</dbReference>
<keyword evidence="7" id="KW-0106">Calcium</keyword>
<evidence type="ECO:0000256" key="1">
    <source>
        <dbReference type="ARBA" id="ARBA00004613"/>
    </source>
</evidence>
<dbReference type="InterPro" id="IPR018097">
    <property type="entry name" value="EGF_Ca-bd_CS"/>
</dbReference>
<dbReference type="PROSITE" id="PS01186">
    <property type="entry name" value="EGF_2"/>
    <property type="match status" value="1"/>
</dbReference>
<dbReference type="PROSITE" id="PS50835">
    <property type="entry name" value="IG_LIKE"/>
    <property type="match status" value="1"/>
</dbReference>
<feature type="domain" description="Ig-like" evidence="13">
    <location>
        <begin position="2467"/>
        <end position="2561"/>
    </location>
</feature>
<dbReference type="Gene3D" id="2.10.25.10">
    <property type="entry name" value="Laminin"/>
    <property type="match status" value="4"/>
</dbReference>
<dbReference type="InterPro" id="IPR013098">
    <property type="entry name" value="Ig_I-set"/>
</dbReference>
<dbReference type="InterPro" id="IPR008979">
    <property type="entry name" value="Galactose-bd-like_sf"/>
</dbReference>
<dbReference type="InterPro" id="IPR009030">
    <property type="entry name" value="Growth_fac_rcpt_cys_sf"/>
</dbReference>
<dbReference type="CDD" id="cd00033">
    <property type="entry name" value="CCP"/>
    <property type="match status" value="2"/>
</dbReference>
<dbReference type="InterPro" id="IPR003410">
    <property type="entry name" value="HYR_dom"/>
</dbReference>
<evidence type="ECO:0000256" key="9">
    <source>
        <dbReference type="ARBA" id="ARBA00023180"/>
    </source>
</evidence>
<dbReference type="SMART" id="SM00209">
    <property type="entry name" value="TSP1"/>
    <property type="match status" value="5"/>
</dbReference>
<dbReference type="SMART" id="SM00032">
    <property type="entry name" value="CCP"/>
    <property type="match status" value="2"/>
</dbReference>
<dbReference type="FunFam" id="2.20.100.10:FF:000001">
    <property type="entry name" value="semaphorin-5A isoform X1"/>
    <property type="match status" value="2"/>
</dbReference>
<keyword evidence="9" id="KW-0325">Glycoprotein</keyword>
<proteinExistence type="predicted"/>
<feature type="domain" description="Sushi" evidence="14">
    <location>
        <begin position="2020"/>
        <end position="2087"/>
    </location>
</feature>
<evidence type="ECO:0000259" key="14">
    <source>
        <dbReference type="PROSITE" id="PS50923"/>
    </source>
</evidence>
<dbReference type="Pfam" id="PF14670">
    <property type="entry name" value="FXa_inhibition"/>
    <property type="match status" value="1"/>
</dbReference>
<dbReference type="SMART" id="SM00179">
    <property type="entry name" value="EGF_CA"/>
    <property type="match status" value="3"/>
</dbReference>
<feature type="domain" description="HYR" evidence="12">
    <location>
        <begin position="2170"/>
        <end position="2253"/>
    </location>
</feature>
<evidence type="ECO:0000259" key="12">
    <source>
        <dbReference type="PROSITE" id="PS50825"/>
    </source>
</evidence>
<dbReference type="SUPFAM" id="SSF48726">
    <property type="entry name" value="Immunoglobulin"/>
    <property type="match status" value="1"/>
</dbReference>
<dbReference type="InterPro" id="IPR003599">
    <property type="entry name" value="Ig_sub"/>
</dbReference>
<dbReference type="InterPro" id="IPR035976">
    <property type="entry name" value="Sushi/SCR/CCP_sf"/>
</dbReference>
<dbReference type="SUPFAM" id="SSF57184">
    <property type="entry name" value="Growth factor receptor domain"/>
    <property type="match status" value="2"/>
</dbReference>
<keyword evidence="4" id="KW-0479">Metal-binding</keyword>
<feature type="signal peptide" evidence="11">
    <location>
        <begin position="1"/>
        <end position="23"/>
    </location>
</feature>
<dbReference type="PANTHER" id="PTHR22906:SF21">
    <property type="entry name" value="SEMA DOMAIN-CONTAINING PROTEIN"/>
    <property type="match status" value="1"/>
</dbReference>
<dbReference type="SUPFAM" id="SSF57535">
    <property type="entry name" value="Complement control module/SCR domain"/>
    <property type="match status" value="2"/>
</dbReference>
<dbReference type="Gene3D" id="2.10.70.10">
    <property type="entry name" value="Complement Module, domain 1"/>
    <property type="match status" value="2"/>
</dbReference>
<evidence type="ECO:0000256" key="2">
    <source>
        <dbReference type="ARBA" id="ARBA00022525"/>
    </source>
</evidence>